<name>A0A2V1DBC0_9PLEO</name>
<dbReference type="Proteomes" id="UP000244855">
    <property type="component" value="Unassembled WGS sequence"/>
</dbReference>
<keyword evidence="2" id="KW-1185">Reference proteome</keyword>
<dbReference type="AlphaFoldDB" id="A0A2V1DBC0"/>
<gene>
    <name evidence="1" type="ORF">DM02DRAFT_618601</name>
</gene>
<evidence type="ECO:0000313" key="2">
    <source>
        <dbReference type="Proteomes" id="UP000244855"/>
    </source>
</evidence>
<evidence type="ECO:0000313" key="1">
    <source>
        <dbReference type="EMBL" id="PVH94479.1"/>
    </source>
</evidence>
<proteinExistence type="predicted"/>
<protein>
    <submittedName>
        <fullName evidence="1">Uncharacterized protein</fullName>
    </submittedName>
</protein>
<sequence>MDLPDVYFAIVPSGLRLNQIYIHGLSATCGAPVYFPPARKGRMASTYSLRSFGRSKERALRKKVEKHMHGHPHTVFLSAYSEKWVALEEREKLGDQFQVVQLKVILGSKGLDFRNVASLAGKLKVDIRTRPHAEHEWIFRHKIPSNAIEKVRQLK</sequence>
<accession>A0A2V1DBC0</accession>
<reference evidence="1 2" key="1">
    <citation type="journal article" date="2018" name="Sci. Rep.">
        <title>Comparative genomics provides insights into the lifestyle and reveals functional heterogeneity of dark septate endophytic fungi.</title>
        <authorList>
            <person name="Knapp D.G."/>
            <person name="Nemeth J.B."/>
            <person name="Barry K."/>
            <person name="Hainaut M."/>
            <person name="Henrissat B."/>
            <person name="Johnson J."/>
            <person name="Kuo A."/>
            <person name="Lim J.H.P."/>
            <person name="Lipzen A."/>
            <person name="Nolan M."/>
            <person name="Ohm R.A."/>
            <person name="Tamas L."/>
            <person name="Grigoriev I.V."/>
            <person name="Spatafora J.W."/>
            <person name="Nagy L.G."/>
            <person name="Kovacs G.M."/>
        </authorList>
    </citation>
    <scope>NUCLEOTIDE SEQUENCE [LARGE SCALE GENOMIC DNA]</scope>
    <source>
        <strain evidence="1 2">DSE2036</strain>
    </source>
</reference>
<dbReference type="EMBL" id="KZ805533">
    <property type="protein sequence ID" value="PVH94479.1"/>
    <property type="molecule type" value="Genomic_DNA"/>
</dbReference>
<organism evidence="1 2">
    <name type="scientific">Periconia macrospinosa</name>
    <dbReference type="NCBI Taxonomy" id="97972"/>
    <lineage>
        <taxon>Eukaryota</taxon>
        <taxon>Fungi</taxon>
        <taxon>Dikarya</taxon>
        <taxon>Ascomycota</taxon>
        <taxon>Pezizomycotina</taxon>
        <taxon>Dothideomycetes</taxon>
        <taxon>Pleosporomycetidae</taxon>
        <taxon>Pleosporales</taxon>
        <taxon>Massarineae</taxon>
        <taxon>Periconiaceae</taxon>
        <taxon>Periconia</taxon>
    </lineage>
</organism>